<dbReference type="Proteomes" id="UP000778970">
    <property type="component" value="Unassembled WGS sequence"/>
</dbReference>
<reference evidence="1" key="1">
    <citation type="submission" date="2017-08" db="EMBL/GenBank/DDBJ databases">
        <authorList>
            <person name="Imhoff J.F."/>
            <person name="Rahn T."/>
            <person name="Kuenzel S."/>
            <person name="Neulinger S.C."/>
        </authorList>
    </citation>
    <scope>NUCLEOTIDE SEQUENCE</scope>
    <source>
        <strain evidence="1">DSM 9154</strain>
    </source>
</reference>
<evidence type="ECO:0008006" key="3">
    <source>
        <dbReference type="Google" id="ProtNLM"/>
    </source>
</evidence>
<reference evidence="1" key="2">
    <citation type="journal article" date="2020" name="Microorganisms">
        <title>Osmotic Adaptation and Compatible Solute Biosynthesis of Phototrophic Bacteria as Revealed from Genome Analyses.</title>
        <authorList>
            <person name="Imhoff J.F."/>
            <person name="Rahn T."/>
            <person name="Kunzel S."/>
            <person name="Keller A."/>
            <person name="Neulinger S.C."/>
        </authorList>
    </citation>
    <scope>NUCLEOTIDE SEQUENCE</scope>
    <source>
        <strain evidence="1">DSM 9154</strain>
    </source>
</reference>
<dbReference type="AlphaFoldDB" id="A0A934V1A5"/>
<proteinExistence type="predicted"/>
<name>A0A934V1A5_9PROT</name>
<sequence length="99" mass="10800">MSLKQFRNYAAMPGGAPLIRSYLSGLRDGMIGLQTNLSEQGLEPTFCPLEEDITTGTTFEETVMREINQPADGQPWPGDTQLATVVAAALQNAYPCETY</sequence>
<organism evidence="1 2">
    <name type="scientific">Rhodovibrio salinarum</name>
    <dbReference type="NCBI Taxonomy" id="1087"/>
    <lineage>
        <taxon>Bacteria</taxon>
        <taxon>Pseudomonadati</taxon>
        <taxon>Pseudomonadota</taxon>
        <taxon>Alphaproteobacteria</taxon>
        <taxon>Rhodospirillales</taxon>
        <taxon>Rhodovibrionaceae</taxon>
        <taxon>Rhodovibrio</taxon>
    </lineage>
</organism>
<protein>
    <recommendedName>
        <fullName evidence="3">Rap1a immunity protein domain-containing protein</fullName>
    </recommendedName>
</protein>
<gene>
    <name evidence="1" type="ORF">CKO21_12000</name>
</gene>
<keyword evidence="2" id="KW-1185">Reference proteome</keyword>
<dbReference type="RefSeq" id="WP_027288867.1">
    <property type="nucleotide sequence ID" value="NZ_NRRE01000026.1"/>
</dbReference>
<evidence type="ECO:0000313" key="2">
    <source>
        <dbReference type="Proteomes" id="UP000778970"/>
    </source>
</evidence>
<comment type="caution">
    <text evidence="1">The sequence shown here is derived from an EMBL/GenBank/DDBJ whole genome shotgun (WGS) entry which is preliminary data.</text>
</comment>
<accession>A0A934V1A5</accession>
<evidence type="ECO:0000313" key="1">
    <source>
        <dbReference type="EMBL" id="MBK1697964.1"/>
    </source>
</evidence>
<dbReference type="EMBL" id="NRRE01000026">
    <property type="protein sequence ID" value="MBK1697964.1"/>
    <property type="molecule type" value="Genomic_DNA"/>
</dbReference>